<dbReference type="SUPFAM" id="SSF53383">
    <property type="entry name" value="PLP-dependent transferases"/>
    <property type="match status" value="1"/>
</dbReference>
<dbReference type="InterPro" id="IPR024169">
    <property type="entry name" value="SP_NH2Trfase/AEP_transaminase"/>
</dbReference>
<evidence type="ECO:0000256" key="9">
    <source>
        <dbReference type="PIRSR" id="PIRSR000524-1"/>
    </source>
</evidence>
<dbReference type="InterPro" id="IPR015421">
    <property type="entry name" value="PyrdxlP-dep_Trfase_major"/>
</dbReference>
<dbReference type="PANTHER" id="PTHR42778:SF1">
    <property type="entry name" value="2-AMINOETHYLPHOSPHONATE--PYRUVATE TRANSAMINASE"/>
    <property type="match status" value="1"/>
</dbReference>
<keyword evidence="4 10" id="KW-0663">Pyridoxal phosphate</keyword>
<dbReference type="NCBIfam" id="NF010006">
    <property type="entry name" value="PRK13479.1"/>
    <property type="match status" value="1"/>
</dbReference>
<evidence type="ECO:0000259" key="11">
    <source>
        <dbReference type="Pfam" id="PF00266"/>
    </source>
</evidence>
<evidence type="ECO:0000256" key="8">
    <source>
        <dbReference type="NCBIfam" id="TIGR02326"/>
    </source>
</evidence>
<keyword evidence="3" id="KW-0808">Transferase</keyword>
<evidence type="ECO:0000256" key="4">
    <source>
        <dbReference type="ARBA" id="ARBA00022898"/>
    </source>
</evidence>
<dbReference type="AlphaFoldDB" id="A0A2D6YIF0"/>
<evidence type="ECO:0000313" key="12">
    <source>
        <dbReference type="EMBL" id="MAH62966.1"/>
    </source>
</evidence>
<dbReference type="GO" id="GO:0019700">
    <property type="term" value="P:organic phosphonate catabolic process"/>
    <property type="evidence" value="ECO:0007669"/>
    <property type="project" value="UniProtKB-UniRule"/>
</dbReference>
<evidence type="ECO:0000256" key="1">
    <source>
        <dbReference type="ARBA" id="ARBA00001933"/>
    </source>
</evidence>
<dbReference type="InterPro" id="IPR012703">
    <property type="entry name" value="NH2EtPonate_pyrv_transaminase"/>
</dbReference>
<dbReference type="InterPro" id="IPR000192">
    <property type="entry name" value="Aminotrans_V_dom"/>
</dbReference>
<evidence type="ECO:0000256" key="6">
    <source>
        <dbReference type="ARBA" id="ARBA00044521"/>
    </source>
</evidence>
<keyword evidence="5 12" id="KW-0670">Pyruvate</keyword>
<dbReference type="NCBIfam" id="TIGR02326">
    <property type="entry name" value="transamin_PhnW"/>
    <property type="match status" value="1"/>
</dbReference>
<comment type="caution">
    <text evidence="12">The sequence shown here is derived from an EMBL/GenBank/DDBJ whole genome shotgun (WGS) entry which is preliminary data.</text>
</comment>
<dbReference type="Gene3D" id="3.90.1150.10">
    <property type="entry name" value="Aspartate Aminotransferase, domain 1"/>
    <property type="match status" value="1"/>
</dbReference>
<dbReference type="InterPro" id="IPR015422">
    <property type="entry name" value="PyrdxlP-dep_Trfase_small"/>
</dbReference>
<reference evidence="13" key="1">
    <citation type="submission" date="2017-09" db="EMBL/GenBank/DDBJ databases">
        <title>The Reconstruction of 2,631 Draft Metagenome-Assembled Genomes from the Global Oceans.</title>
        <authorList>
            <person name="Tully B.J."/>
            <person name="Graham E.D."/>
            <person name="Heidelberg J.F."/>
        </authorList>
    </citation>
    <scope>NUCLEOTIDE SEQUENCE [LARGE SCALE GENOMIC DNA]</scope>
</reference>
<organism evidence="12 13">
    <name type="scientific">SAR324 cluster bacterium</name>
    <dbReference type="NCBI Taxonomy" id="2024889"/>
    <lineage>
        <taxon>Bacteria</taxon>
        <taxon>Deltaproteobacteria</taxon>
        <taxon>SAR324 cluster</taxon>
    </lineage>
</organism>
<dbReference type="Pfam" id="PF00266">
    <property type="entry name" value="Aminotran_5"/>
    <property type="match status" value="1"/>
</dbReference>
<accession>A0A2D6YIF0</accession>
<evidence type="ECO:0000256" key="2">
    <source>
        <dbReference type="ARBA" id="ARBA00022576"/>
    </source>
</evidence>
<dbReference type="EMBL" id="NZEX01000064">
    <property type="protein sequence ID" value="MAH62966.1"/>
    <property type="molecule type" value="Genomic_DNA"/>
</dbReference>
<dbReference type="GO" id="GO:0047304">
    <property type="term" value="F:2-aminoethylphosphonate-pyruvate transaminase activity"/>
    <property type="evidence" value="ECO:0007669"/>
    <property type="project" value="UniProtKB-UniRule"/>
</dbReference>
<evidence type="ECO:0000313" key="13">
    <source>
        <dbReference type="Proteomes" id="UP000226525"/>
    </source>
</evidence>
<keyword evidence="2" id="KW-0032">Aminotransferase</keyword>
<dbReference type="HAMAP" id="MF_01376">
    <property type="entry name" value="PhnW_aminotrans_5"/>
    <property type="match status" value="1"/>
</dbReference>
<dbReference type="PIRSF" id="PIRSF000524">
    <property type="entry name" value="SPT"/>
    <property type="match status" value="1"/>
</dbReference>
<gene>
    <name evidence="12" type="ORF">CMN54_05885</name>
</gene>
<evidence type="ECO:0000256" key="10">
    <source>
        <dbReference type="PIRSR" id="PIRSR000524-50"/>
    </source>
</evidence>
<protein>
    <recommendedName>
        <fullName evidence="6 8">2-aminoethylphosphonate--pyruvate transaminase</fullName>
        <ecNumber evidence="6 8">2.6.1.37</ecNumber>
    </recommendedName>
</protein>
<evidence type="ECO:0000256" key="7">
    <source>
        <dbReference type="ARBA" id="ARBA00049460"/>
    </source>
</evidence>
<feature type="modified residue" description="N6-(pyridoxal phosphate)lysine" evidence="10">
    <location>
        <position position="195"/>
    </location>
</feature>
<evidence type="ECO:0000256" key="3">
    <source>
        <dbReference type="ARBA" id="ARBA00022679"/>
    </source>
</evidence>
<feature type="binding site" evidence="9">
    <location>
        <position position="340"/>
    </location>
    <ligand>
        <name>substrate</name>
    </ligand>
</feature>
<dbReference type="Gene3D" id="3.40.640.10">
    <property type="entry name" value="Type I PLP-dependent aspartate aminotransferase-like (Major domain)"/>
    <property type="match status" value="1"/>
</dbReference>
<sequence length="374" mass="40618">MSLTPNDPRLLTPGPLTTSHETKAAMLHDWGSRDASFLEANARVRQKLLEIAGATSTHVCVPLQGSGTFAVEATLGTLIPRSGKALVLVNGAYGQRMTKMLGYMQRSLVVQATPEDSPPDLETLQQALVKDPSITHVLAVHCETTSGILNPVEQVAEIVAQHKRSLIIDAMSAFGAIPLDAEQVQFDAVMASSNKCLEGVPGMGFAILRQGVLEQCKGNAHSLSLDLYDQWQVMEASSQWRFTPPTHVLIAFDKAIEQFDKEGSVAGRNARYSENCHTLVAGMSELGFEPLLPSERQAPIIVTFRMPADPAFDFQTFYDRVKERGYILYPGKLTFTPSFRVGCIGCLWPADMQAAVDAMKAVLVEMGVASGKPV</sequence>
<proteinExistence type="inferred from homology"/>
<evidence type="ECO:0000256" key="5">
    <source>
        <dbReference type="ARBA" id="ARBA00023317"/>
    </source>
</evidence>
<feature type="domain" description="Aminotransferase class V" evidence="11">
    <location>
        <begin position="33"/>
        <end position="308"/>
    </location>
</feature>
<dbReference type="PANTHER" id="PTHR42778">
    <property type="entry name" value="2-AMINOETHYLPHOSPHONATE--PYRUVATE TRANSAMINASE"/>
    <property type="match status" value="1"/>
</dbReference>
<dbReference type="Proteomes" id="UP000226525">
    <property type="component" value="Unassembled WGS sequence"/>
</dbReference>
<name>A0A2D6YIF0_9DELT</name>
<dbReference type="EC" id="2.6.1.37" evidence="6 8"/>
<comment type="catalytic activity">
    <reaction evidence="7">
        <text>(2-aminoethyl)phosphonate + pyruvate = phosphonoacetaldehyde + L-alanine</text>
        <dbReference type="Rhea" id="RHEA:17021"/>
        <dbReference type="ChEBI" id="CHEBI:15361"/>
        <dbReference type="ChEBI" id="CHEBI:57418"/>
        <dbReference type="ChEBI" id="CHEBI:57972"/>
        <dbReference type="ChEBI" id="CHEBI:58383"/>
        <dbReference type="EC" id="2.6.1.37"/>
    </reaction>
</comment>
<comment type="cofactor">
    <cofactor evidence="1 10">
        <name>pyridoxal 5'-phosphate</name>
        <dbReference type="ChEBI" id="CHEBI:597326"/>
    </cofactor>
</comment>
<dbReference type="NCBIfam" id="TIGR03301">
    <property type="entry name" value="PhnW-AepZ"/>
    <property type="match status" value="1"/>
</dbReference>
<dbReference type="InterPro" id="IPR015424">
    <property type="entry name" value="PyrdxlP-dep_Trfase"/>
</dbReference>